<dbReference type="InterPro" id="IPR050090">
    <property type="entry name" value="Tyrosine_recombinase_XerCD"/>
</dbReference>
<dbReference type="PROSITE" id="PS51900">
    <property type="entry name" value="CB"/>
    <property type="match status" value="1"/>
</dbReference>
<dbReference type="KEGG" id="hhd:HBHAL_1657"/>
<keyword evidence="13" id="KW-1185">Reference proteome</keyword>
<organism evidence="12 13">
    <name type="scientific">Halobacillus halophilus (strain ATCC 35676 / DSM 2266 / JCM 20832 / KCTC 3685 / LMG 17431 / NBRC 102448 / NCIMB 2269)</name>
    <name type="common">Sporosarcina halophila</name>
    <dbReference type="NCBI Taxonomy" id="866895"/>
    <lineage>
        <taxon>Bacteria</taxon>
        <taxon>Bacillati</taxon>
        <taxon>Bacillota</taxon>
        <taxon>Bacilli</taxon>
        <taxon>Bacillales</taxon>
        <taxon>Bacillaceae</taxon>
        <taxon>Halobacillus</taxon>
    </lineage>
</organism>
<dbReference type="RefSeq" id="WP_014641931.1">
    <property type="nucleotide sequence ID" value="NC_017668.1"/>
</dbReference>
<feature type="domain" description="Core-binding (CB)" evidence="11">
    <location>
        <begin position="1"/>
        <end position="82"/>
    </location>
</feature>
<evidence type="ECO:0000313" key="12">
    <source>
        <dbReference type="EMBL" id="CCG44024.1"/>
    </source>
</evidence>
<dbReference type="Pfam" id="PF00589">
    <property type="entry name" value="Phage_integrase"/>
    <property type="match status" value="1"/>
</dbReference>
<dbReference type="GO" id="GO:0015074">
    <property type="term" value="P:DNA integration"/>
    <property type="evidence" value="ECO:0007669"/>
    <property type="project" value="UniProtKB-KW"/>
</dbReference>
<dbReference type="SUPFAM" id="SSF56349">
    <property type="entry name" value="DNA breaking-rejoining enzymes"/>
    <property type="match status" value="1"/>
</dbReference>
<dbReference type="Proteomes" id="UP000007397">
    <property type="component" value="Chromosome"/>
</dbReference>
<keyword evidence="3" id="KW-0132">Cell division</keyword>
<evidence type="ECO:0000256" key="3">
    <source>
        <dbReference type="ARBA" id="ARBA00022618"/>
    </source>
</evidence>
<keyword evidence="4" id="KW-0159">Chromosome partition</keyword>
<keyword evidence="8" id="KW-0131">Cell cycle</keyword>
<dbReference type="InterPro" id="IPR013762">
    <property type="entry name" value="Integrase-like_cat_sf"/>
</dbReference>
<evidence type="ECO:0000256" key="5">
    <source>
        <dbReference type="ARBA" id="ARBA00022908"/>
    </source>
</evidence>
<dbReference type="GO" id="GO:0003677">
    <property type="term" value="F:DNA binding"/>
    <property type="evidence" value="ECO:0007669"/>
    <property type="project" value="UniProtKB-UniRule"/>
</dbReference>
<keyword evidence="7" id="KW-0233">DNA recombination</keyword>
<keyword evidence="5" id="KW-0229">DNA integration</keyword>
<evidence type="ECO:0000313" key="13">
    <source>
        <dbReference type="Proteomes" id="UP000007397"/>
    </source>
</evidence>
<evidence type="ECO:0000256" key="9">
    <source>
        <dbReference type="PROSITE-ProRule" id="PRU01248"/>
    </source>
</evidence>
<dbReference type="InterPro" id="IPR010998">
    <property type="entry name" value="Integrase_recombinase_N"/>
</dbReference>
<dbReference type="GO" id="GO:0007059">
    <property type="term" value="P:chromosome segregation"/>
    <property type="evidence" value="ECO:0007669"/>
    <property type="project" value="UniProtKB-KW"/>
</dbReference>
<dbReference type="InterPro" id="IPR011010">
    <property type="entry name" value="DNA_brk_join_enz"/>
</dbReference>
<evidence type="ECO:0000259" key="11">
    <source>
        <dbReference type="PROSITE" id="PS51900"/>
    </source>
</evidence>
<dbReference type="PANTHER" id="PTHR30349">
    <property type="entry name" value="PHAGE INTEGRASE-RELATED"/>
    <property type="match status" value="1"/>
</dbReference>
<dbReference type="InterPro" id="IPR044068">
    <property type="entry name" value="CB"/>
</dbReference>
<evidence type="ECO:0000256" key="4">
    <source>
        <dbReference type="ARBA" id="ARBA00022829"/>
    </source>
</evidence>
<evidence type="ECO:0000256" key="1">
    <source>
        <dbReference type="ARBA" id="ARBA00004496"/>
    </source>
</evidence>
<dbReference type="PATRIC" id="fig|866895.3.peg.652"/>
<keyword evidence="2" id="KW-0963">Cytoplasm</keyword>
<dbReference type="EMBL" id="HE717023">
    <property type="protein sequence ID" value="CCG44024.1"/>
    <property type="molecule type" value="Genomic_DNA"/>
</dbReference>
<evidence type="ECO:0000256" key="2">
    <source>
        <dbReference type="ARBA" id="ARBA00022490"/>
    </source>
</evidence>
<evidence type="ECO:0000256" key="7">
    <source>
        <dbReference type="ARBA" id="ARBA00023172"/>
    </source>
</evidence>
<sequence length="280" mass="33043">MFLSEAWEKYYIDKKIEGYSLQTLKTYSLQFKMLVRYFGDVNTDEFAVDQLKNYLIAEGEHLKPSSLGHKVHFLRSFFKWLYEEGFISYNPAIKLKEPKVGKRIPKFLTEMEIEQLRDSCITPMEKAVFEFFYSTGCRIGEVVILNRANINISGRSVIVKGKGDKEREVYFNIRCSLWLQKYLEERTDCDESLFVTERRPKKRMGIENVRHIIKRISIRANINKEIHPHQLRHSYATHMLNNGAPIEVIQSLLGHEKSETTKIYAQLSGKLRQDFYSKYF</sequence>
<dbReference type="InterPro" id="IPR002104">
    <property type="entry name" value="Integrase_catalytic"/>
</dbReference>
<dbReference type="Gene3D" id="1.10.150.130">
    <property type="match status" value="1"/>
</dbReference>
<name>I0JIQ6_HALH3</name>
<dbReference type="PROSITE" id="PS51898">
    <property type="entry name" value="TYR_RECOMBINASE"/>
    <property type="match status" value="1"/>
</dbReference>
<dbReference type="eggNOG" id="COG4974">
    <property type="taxonomic scope" value="Bacteria"/>
</dbReference>
<evidence type="ECO:0000256" key="6">
    <source>
        <dbReference type="ARBA" id="ARBA00023125"/>
    </source>
</evidence>
<protein>
    <submittedName>
        <fullName evidence="12">Phage integrase domain protein</fullName>
    </submittedName>
</protein>
<proteinExistence type="predicted"/>
<evidence type="ECO:0000259" key="10">
    <source>
        <dbReference type="PROSITE" id="PS51898"/>
    </source>
</evidence>
<feature type="domain" description="Tyr recombinase" evidence="10">
    <location>
        <begin position="103"/>
        <end position="277"/>
    </location>
</feature>
<dbReference type="PANTHER" id="PTHR30349:SF77">
    <property type="entry name" value="TYROSINE RECOMBINASE XERC"/>
    <property type="match status" value="1"/>
</dbReference>
<dbReference type="GO" id="GO:0051301">
    <property type="term" value="P:cell division"/>
    <property type="evidence" value="ECO:0007669"/>
    <property type="project" value="UniProtKB-KW"/>
</dbReference>
<keyword evidence="6 9" id="KW-0238">DNA-binding</keyword>
<accession>I0JIQ6</accession>
<evidence type="ECO:0000256" key="8">
    <source>
        <dbReference type="ARBA" id="ARBA00023306"/>
    </source>
</evidence>
<reference evidence="12 13" key="1">
    <citation type="journal article" date="2013" name="Environ. Microbiol.">
        <title>Chloride and organic osmolytes: a hybrid strategy to cope with elevated salinities by the moderately halophilic, chloride-dependent bacterium Halobacillus halophilus.</title>
        <authorList>
            <person name="Saum S.H."/>
            <person name="Pfeiffer F."/>
            <person name="Palm P."/>
            <person name="Rampp M."/>
            <person name="Schuster S.C."/>
            <person name="Muller V."/>
            <person name="Oesterhelt D."/>
        </authorList>
    </citation>
    <scope>NUCLEOTIDE SEQUENCE [LARGE SCALE GENOMIC DNA]</scope>
    <source>
        <strain evidence="13">ATCC 35676 / DSM 2266 / JCM 20832 / KCTC 3685 / LMG 17431 / NBRC 102448 / NCIMB 2269</strain>
    </source>
</reference>
<gene>
    <name evidence="12" type="ordered locus">HBHAL_1657</name>
</gene>
<dbReference type="Gene3D" id="1.10.443.10">
    <property type="entry name" value="Intergrase catalytic core"/>
    <property type="match status" value="1"/>
</dbReference>
<dbReference type="HOGENOM" id="CLU_027562_9_2_9"/>
<dbReference type="GO" id="GO:0006310">
    <property type="term" value="P:DNA recombination"/>
    <property type="evidence" value="ECO:0007669"/>
    <property type="project" value="UniProtKB-KW"/>
</dbReference>
<comment type="subcellular location">
    <subcellularLocation>
        <location evidence="1">Cytoplasm</location>
    </subcellularLocation>
</comment>
<dbReference type="GO" id="GO:0005737">
    <property type="term" value="C:cytoplasm"/>
    <property type="evidence" value="ECO:0007669"/>
    <property type="project" value="UniProtKB-SubCell"/>
</dbReference>
<dbReference type="AlphaFoldDB" id="I0JIQ6"/>
<dbReference type="STRING" id="866895.HBHAL_1657"/>